<feature type="region of interest" description="Disordered" evidence="1">
    <location>
        <begin position="1738"/>
        <end position="1886"/>
    </location>
</feature>
<proteinExistence type="predicted"/>
<feature type="compositionally biased region" description="Low complexity" evidence="1">
    <location>
        <begin position="930"/>
        <end position="947"/>
    </location>
</feature>
<feature type="compositionally biased region" description="Basic and acidic residues" evidence="1">
    <location>
        <begin position="487"/>
        <end position="512"/>
    </location>
</feature>
<feature type="compositionally biased region" description="Polar residues" evidence="1">
    <location>
        <begin position="419"/>
        <end position="434"/>
    </location>
</feature>
<feature type="region of interest" description="Disordered" evidence="1">
    <location>
        <begin position="50"/>
        <end position="249"/>
    </location>
</feature>
<feature type="compositionally biased region" description="Low complexity" evidence="1">
    <location>
        <begin position="1062"/>
        <end position="1074"/>
    </location>
</feature>
<feature type="region of interest" description="Disordered" evidence="1">
    <location>
        <begin position="1948"/>
        <end position="2014"/>
    </location>
</feature>
<feature type="region of interest" description="Disordered" evidence="1">
    <location>
        <begin position="298"/>
        <end position="319"/>
    </location>
</feature>
<feature type="compositionally biased region" description="Polar residues" evidence="1">
    <location>
        <begin position="1622"/>
        <end position="1631"/>
    </location>
</feature>
<feature type="compositionally biased region" description="Basic and acidic residues" evidence="1">
    <location>
        <begin position="130"/>
        <end position="142"/>
    </location>
</feature>
<evidence type="ECO:0000256" key="1">
    <source>
        <dbReference type="SAM" id="MobiDB-lite"/>
    </source>
</evidence>
<feature type="compositionally biased region" description="Polar residues" evidence="1">
    <location>
        <begin position="1114"/>
        <end position="1125"/>
    </location>
</feature>
<sequence length="2320" mass="241172">MAGRGTSRRFSVSGLLVDGDLIDLDQPAESMLLKGDGFLMDSDLDTEIFKASPPKPSVEAPMQVHKKDESPVETKTKRRRNKMRSSMAWDQAFQVDEDALFLRDPLDPPLAPEPPAPPRTTKRPTAIDVPTRKSFQDTEARPPLRARTPDPTPFAELQNNTPIPDAEPSPVQQQSGGKRRKEAVQESMAWNRAFQEENQGALLTDDLPLAESPVLPTRKKSPRKGMELQESSDSCTNSMSRSRQKVNRSSMAWDTAFRSGEGVLDIENVAQSSEARVARSSDQVSQSVYSSVESLNTEASTSSLAWTAPEDEAESGGGMGARLQSSLGGGLVGHVIEKTSTPVKHTPTKGERRRRLAGLHRPTSTAVAIETAIQHGTRLRLPGRYNPNPLPPPRSKPKTPEPASKPSNQSPRPEKSPKNKMSGSTSKESVQAKTVTDAVKKSLETEGEGSGTEKPGSSAGKPGSEQGMGPQELGLFEALQAQLAATQKERDALKAELEASTVERKSPRDERSQTPGEHINPDGGESVRTPGTERNDGTRAAAELAGPVEGHTASGLRRPQTRSTTGALPRGSIPQPAGSAHSRARGSLKDSGNGNGTVQTEETAPSALAPGVRPSFLKKPTAKRDFFQAPTTATLQSPAQKSAIGSAPVASPARHSRASGGAGTGAHSATEALKVPSLRRGATVGAADGASAKPSPVPATTKPALKPQSSDSSQSALPRYQSLLRKPSATGQSRTLKPGAFSTSAIQAACVVPLPSSPAGKLDVASPSPAKRLGARRLPGVSSPASSRLRRSADKPVTASSTGETARTPQNGADVTKTAPQGDPPIANAFLSKLAAASGGLSRIPSLGTSRLKPPGAKAPGVTSALPRPSVIDPALVAAACAAPLPGSPKHSNPVPLLPRGTSVAALKVTSALPRPSVIDSALVAAACAAPLPGSPKPSKSGPLRPRGTSEAPEAPPGATQSTSAGVSKLPMPPSRSLLRPPSSGAAALIRAACVVPLPLSPRNSKTPEPSPSPSEGFPKMDTTLKCPAGISTDREKAAKGSLSSSDDKRDAPPTEPEDTCPSSESSFAEPAPARDSPAGRDLVAKETIPKAPVPCSVNRTPRSPPTASERKANTPSEAPNSFSEASDEEPAGSVSFPSLQLPPDSCSHTRRFSKKPNLPTIYSPARGLFTPEAQEGDREGENRRPRSPVARALFASKLGKAARVHREVEDEGSAPAGVEDRIPVTLAGGVPATVEDGTPVTSIDESPAGAMGGMSDGSENRIVGEEAPVGPESGLPVCQAGGMENGTEDGLEESGFDKEGSRLERKKDEVQKELSGSEQSLGEETGVISDRFRSYSLGASEPSVIKPDQQPIEESPGDGTDSLAEAVIESQSYSKESEQPSVTPLAECSVTEPEPTEECPAEQTESLPEPGTEPQTYSGKTDQPSVPPMVKSPVENPEQVEQPGVIPSTTTVPALVAEAGSCDGEPAADSGQGLADQAVTVSVFCDREPAGSGHGLAEEAVTKTEPAVGAAFDQNAGATSGENGSRPTKLAAVNQQDSGVSNQRELSVSTEGGSTSAKEVQAVPVPELRAISVEAPESPTPETPSQGVASISERRSVQEASVVPDQGMPDVPTEQLPAVPSQESPISINQGAPDASSHEVPAVAEPEKPTARPEKPSEPEGIPPLGEATSGGTAGTERERIPPPEKAPVPAAVSGGNPGLFARMRARQAAVEALLDSPVKLQPSPVPKSIVAGRLECPVDIPGEQTKQPGDELEQAEGGAEKGTEDIVESGKKEEEQGVKRTVSGENEEEKDGEKQPGLEQEREDEQTGVRTGQKEEQPSGGPEEMEQLEAGEKGNEAGSQPGAGSPQDTDDSHDGERVMSEPDRAGRGKAEAEGADGGLQNEAVSSSVIETSLLDTDDSKCGLSAKDSRDMVTVLKAREEKAFSPVPSPGVKSPVSAAWEEAWFGTPLSKAGGNKPRTERGTEPAAGTGRACLTEETEQSPEEETEGKETGGKTQGTFDEDAASVSTDSSVGADVSIRNDDVCGGGDDVSSAVSAFGVDRAPVAQNADALLTEALSAGGFTPRASPARGGRGSGRKPSPKTPDPVLSLAIPPFVSPQTPVAEPRQTLESQFEDEAGKGEMDAQWDACVARFGGRKRTSPASLPRGPSGRRTPTRHSAEDLWSYLAPGRGGSPRLTQTRVASPVSVLTRTPGRLRNPLSESAPGLAGLMQSVMNASARKEEKPGAFGASSSPVARPRGMASARRKKPVLSPVNVSWDGDELDARIRAIEAAGEDALATKSGRVQASPPDKKEEAPANPYSPVKKKECGPFDCTKKSASF</sequence>
<feature type="compositionally biased region" description="Low complexity" evidence="1">
    <location>
        <begin position="1314"/>
        <end position="1325"/>
    </location>
</feature>
<feature type="compositionally biased region" description="Polar residues" evidence="1">
    <location>
        <begin position="590"/>
        <end position="603"/>
    </location>
</feature>
<accession>A0A1Y1HMS4</accession>
<feature type="compositionally biased region" description="Polar residues" evidence="1">
    <location>
        <begin position="798"/>
        <end position="813"/>
    </location>
</feature>
<feature type="compositionally biased region" description="Basic and acidic residues" evidence="1">
    <location>
        <begin position="2304"/>
        <end position="2320"/>
    </location>
</feature>
<evidence type="ECO:0000313" key="2">
    <source>
        <dbReference type="EMBL" id="GAQ79012.1"/>
    </source>
</evidence>
<feature type="compositionally biased region" description="Basic and acidic residues" evidence="1">
    <location>
        <begin position="1176"/>
        <end position="1185"/>
    </location>
</feature>
<feature type="compositionally biased region" description="Pro residues" evidence="1">
    <location>
        <begin position="107"/>
        <end position="118"/>
    </location>
</feature>
<dbReference type="Proteomes" id="UP000054558">
    <property type="component" value="Unassembled WGS sequence"/>
</dbReference>
<feature type="region of interest" description="Disordered" evidence="1">
    <location>
        <begin position="2058"/>
        <end position="2105"/>
    </location>
</feature>
<feature type="compositionally biased region" description="Polar residues" evidence="1">
    <location>
        <begin position="629"/>
        <end position="640"/>
    </location>
</feature>
<protein>
    <submittedName>
        <fullName evidence="2">Uncharacterized protein</fullName>
    </submittedName>
</protein>
<dbReference type="OrthoDB" id="1931260at2759"/>
<evidence type="ECO:0000313" key="3">
    <source>
        <dbReference type="Proteomes" id="UP000054558"/>
    </source>
</evidence>
<feature type="compositionally biased region" description="Polar residues" evidence="1">
    <location>
        <begin position="229"/>
        <end position="249"/>
    </location>
</feature>
<feature type="compositionally biased region" description="Polar residues" evidence="1">
    <location>
        <begin position="707"/>
        <end position="716"/>
    </location>
</feature>
<keyword evidence="3" id="KW-1185">Reference proteome</keyword>
<feature type="compositionally biased region" description="Acidic residues" evidence="1">
    <location>
        <begin position="1977"/>
        <end position="1988"/>
    </location>
</feature>
<feature type="compositionally biased region" description="Polar residues" evidence="1">
    <location>
        <begin position="1370"/>
        <end position="1383"/>
    </location>
</feature>
<feature type="compositionally biased region" description="Basic and acidic residues" evidence="1">
    <location>
        <begin position="1646"/>
        <end position="1659"/>
    </location>
</feature>
<feature type="region of interest" description="Disordered" evidence="1">
    <location>
        <begin position="339"/>
        <end position="359"/>
    </location>
</feature>
<feature type="region of interest" description="Disordered" evidence="1">
    <location>
        <begin position="756"/>
        <end position="826"/>
    </location>
</feature>
<feature type="region of interest" description="Disordered" evidence="1">
    <location>
        <begin position="2273"/>
        <end position="2320"/>
    </location>
</feature>
<reference evidence="2 3" key="1">
    <citation type="journal article" date="2014" name="Nat. Commun.">
        <title>Klebsormidium flaccidum genome reveals primary factors for plant terrestrial adaptation.</title>
        <authorList>
            <person name="Hori K."/>
            <person name="Maruyama F."/>
            <person name="Fujisawa T."/>
            <person name="Togashi T."/>
            <person name="Yamamoto N."/>
            <person name="Seo M."/>
            <person name="Sato S."/>
            <person name="Yamada T."/>
            <person name="Mori H."/>
            <person name="Tajima N."/>
            <person name="Moriyama T."/>
            <person name="Ikeuchi M."/>
            <person name="Watanabe M."/>
            <person name="Wada H."/>
            <person name="Kobayashi K."/>
            <person name="Saito M."/>
            <person name="Masuda T."/>
            <person name="Sasaki-Sekimoto Y."/>
            <person name="Mashiguchi K."/>
            <person name="Awai K."/>
            <person name="Shimojima M."/>
            <person name="Masuda S."/>
            <person name="Iwai M."/>
            <person name="Nobusawa T."/>
            <person name="Narise T."/>
            <person name="Kondo S."/>
            <person name="Saito H."/>
            <person name="Sato R."/>
            <person name="Murakawa M."/>
            <person name="Ihara Y."/>
            <person name="Oshima-Yamada Y."/>
            <person name="Ohtaka K."/>
            <person name="Satoh M."/>
            <person name="Sonobe K."/>
            <person name="Ishii M."/>
            <person name="Ohtani R."/>
            <person name="Kanamori-Sato M."/>
            <person name="Honoki R."/>
            <person name="Miyazaki D."/>
            <person name="Mochizuki H."/>
            <person name="Umetsu J."/>
            <person name="Higashi K."/>
            <person name="Shibata D."/>
            <person name="Kamiya Y."/>
            <person name="Sato N."/>
            <person name="Nakamura Y."/>
            <person name="Tabata S."/>
            <person name="Ida S."/>
            <person name="Kurokawa K."/>
            <person name="Ohta H."/>
        </authorList>
    </citation>
    <scope>NUCLEOTIDE SEQUENCE [LARGE SCALE GENOMIC DNA]</scope>
    <source>
        <strain evidence="2 3">NIES-2285</strain>
    </source>
</reference>
<feature type="compositionally biased region" description="Basic and acidic residues" evidence="1">
    <location>
        <begin position="1760"/>
        <end position="1780"/>
    </location>
</feature>
<feature type="region of interest" description="Disordered" evidence="1">
    <location>
        <begin position="999"/>
        <end position="1447"/>
    </location>
</feature>
<feature type="compositionally biased region" description="Basic and acidic residues" evidence="1">
    <location>
        <begin position="1852"/>
        <end position="1874"/>
    </location>
</feature>
<feature type="compositionally biased region" description="Polar residues" evidence="1">
    <location>
        <begin position="1414"/>
        <end position="1425"/>
    </location>
</feature>
<gene>
    <name evidence="2" type="ORF">KFL_000220460</name>
</gene>
<feature type="compositionally biased region" description="Polar residues" evidence="1">
    <location>
        <begin position="1534"/>
        <end position="1559"/>
    </location>
</feature>
<dbReference type="EMBL" id="DF236971">
    <property type="protein sequence ID" value="GAQ79012.1"/>
    <property type="molecule type" value="Genomic_DNA"/>
</dbReference>
<dbReference type="OMA" id="YPGPMAY"/>
<feature type="region of interest" description="Disordered" evidence="1">
    <location>
        <begin position="2217"/>
        <end position="2248"/>
    </location>
</feature>
<feature type="region of interest" description="Disordered" evidence="1">
    <location>
        <begin position="843"/>
        <end position="867"/>
    </location>
</feature>
<feature type="region of interest" description="Disordered" evidence="1">
    <location>
        <begin position="1512"/>
        <end position="1701"/>
    </location>
</feature>
<organism evidence="2 3">
    <name type="scientific">Klebsormidium nitens</name>
    <name type="common">Green alga</name>
    <name type="synonym">Ulothrix nitens</name>
    <dbReference type="NCBI Taxonomy" id="105231"/>
    <lineage>
        <taxon>Eukaryota</taxon>
        <taxon>Viridiplantae</taxon>
        <taxon>Streptophyta</taxon>
        <taxon>Klebsormidiophyceae</taxon>
        <taxon>Klebsormidiales</taxon>
        <taxon>Klebsormidiaceae</taxon>
        <taxon>Klebsormidium</taxon>
    </lineage>
</organism>
<feature type="region of interest" description="Disordered" evidence="1">
    <location>
        <begin position="2133"/>
        <end position="2179"/>
    </location>
</feature>
<feature type="region of interest" description="Disordered" evidence="1">
    <location>
        <begin position="930"/>
        <end position="984"/>
    </location>
</feature>
<feature type="compositionally biased region" description="Basic and acidic residues" evidence="1">
    <location>
        <begin position="1793"/>
        <end position="1802"/>
    </location>
</feature>
<feature type="region of interest" description="Disordered" evidence="1">
    <location>
        <begin position="373"/>
        <end position="737"/>
    </location>
</feature>
<feature type="compositionally biased region" description="Polar residues" evidence="1">
    <location>
        <begin position="1517"/>
        <end position="1527"/>
    </location>
</feature>
<feature type="compositionally biased region" description="Basic and acidic residues" evidence="1">
    <location>
        <begin position="1296"/>
        <end position="1313"/>
    </location>
</feature>
<name>A0A1Y1HMS4_KLENI</name>
<feature type="compositionally biased region" description="Low complexity" evidence="1">
    <location>
        <begin position="975"/>
        <end position="984"/>
    </location>
</feature>
<feature type="compositionally biased region" description="Basic and acidic residues" evidence="1">
    <location>
        <begin position="65"/>
        <end position="75"/>
    </location>
</feature>